<protein>
    <submittedName>
        <fullName evidence="4">Uncharacterized protein</fullName>
    </submittedName>
</protein>
<name>A0ABP0U7R1_9BRYO</name>
<evidence type="ECO:0000256" key="1">
    <source>
        <dbReference type="ARBA" id="ARBA00006196"/>
    </source>
</evidence>
<organism evidence="4 5">
    <name type="scientific">Sphagnum troendelagicum</name>
    <dbReference type="NCBI Taxonomy" id="128251"/>
    <lineage>
        <taxon>Eukaryota</taxon>
        <taxon>Viridiplantae</taxon>
        <taxon>Streptophyta</taxon>
        <taxon>Embryophyta</taxon>
        <taxon>Bryophyta</taxon>
        <taxon>Sphagnophytina</taxon>
        <taxon>Sphagnopsida</taxon>
        <taxon>Sphagnales</taxon>
        <taxon>Sphagnaceae</taxon>
        <taxon>Sphagnum</taxon>
    </lineage>
</organism>
<evidence type="ECO:0000256" key="2">
    <source>
        <dbReference type="ARBA" id="ARBA00023157"/>
    </source>
</evidence>
<sequence length="103" mass="12147">MAWVELGMRWKDEGGVRSRKKKGEAPHNKDDDDGKSKNGIANCRALKSAYHDCFNRWYTEKFVKGQWEKEECMVEWETYRACVLKRMEERKLSHLLKTDPGHG</sequence>
<comment type="similarity">
    <text evidence="1">Belongs to the TRIAP1/MDM35 family.</text>
</comment>
<evidence type="ECO:0000313" key="4">
    <source>
        <dbReference type="EMBL" id="CAK9214695.1"/>
    </source>
</evidence>
<feature type="region of interest" description="Disordered" evidence="3">
    <location>
        <begin position="15"/>
        <end position="38"/>
    </location>
</feature>
<keyword evidence="2" id="KW-1015">Disulfide bond</keyword>
<dbReference type="EMBL" id="OZ019894">
    <property type="protein sequence ID" value="CAK9214695.1"/>
    <property type="molecule type" value="Genomic_DNA"/>
</dbReference>
<dbReference type="Pfam" id="PF05254">
    <property type="entry name" value="UPF0203"/>
    <property type="match status" value="1"/>
</dbReference>
<evidence type="ECO:0000313" key="5">
    <source>
        <dbReference type="Proteomes" id="UP001497512"/>
    </source>
</evidence>
<accession>A0ABP0U7R1</accession>
<proteinExistence type="inferred from homology"/>
<reference evidence="4" key="1">
    <citation type="submission" date="2024-02" db="EMBL/GenBank/DDBJ databases">
        <authorList>
            <consortium name="ELIXIR-Norway"/>
            <consortium name="Elixir Norway"/>
        </authorList>
    </citation>
    <scope>NUCLEOTIDE SEQUENCE</scope>
</reference>
<keyword evidence="5" id="KW-1185">Reference proteome</keyword>
<dbReference type="PANTHER" id="PTHR46403:SF1">
    <property type="entry name" value="TP53-REGULATED INHIBITOR OF APOPTOSIS 1"/>
    <property type="match status" value="1"/>
</dbReference>
<gene>
    <name evidence="4" type="ORF">CSSPTR1EN2_LOCUS12360</name>
</gene>
<feature type="compositionally biased region" description="Basic and acidic residues" evidence="3">
    <location>
        <begin position="23"/>
        <end position="36"/>
    </location>
</feature>
<dbReference type="InterPro" id="IPR007918">
    <property type="entry name" value="MDM35_apoptosis"/>
</dbReference>
<evidence type="ECO:0000256" key="3">
    <source>
        <dbReference type="SAM" id="MobiDB-lite"/>
    </source>
</evidence>
<dbReference type="PANTHER" id="PTHR46403">
    <property type="entry name" value="TP53-REGULATED INHIBITOR OF APOPTOSIS 1"/>
    <property type="match status" value="1"/>
</dbReference>
<dbReference type="Proteomes" id="UP001497512">
    <property type="component" value="Chromosome 2"/>
</dbReference>